<evidence type="ECO:0000259" key="2">
    <source>
        <dbReference type="Pfam" id="PF02357"/>
    </source>
</evidence>
<proteinExistence type="predicted"/>
<dbReference type="InterPro" id="IPR006645">
    <property type="entry name" value="NGN-like_dom"/>
</dbReference>
<name>A0ABM6BP12_YERET</name>
<sequence length="160" mass="18507">MERWYLTCHKPGKKNLLHAQIALERLNIMVFSPILRTYRSRADRPGQTRQVIEPLFPGYMFIYFNPEIHTPSKVERNPGISHLVRFAGGFPNISEAVIDSVMCLPMCSQAVSHLNKNNHQSNNKLSSLNSQQQKKFKTLIEEENGEVRNSLFYSFIEEIN</sequence>
<accession>A0ABM6BP12</accession>
<dbReference type="Proteomes" id="UP000266744">
    <property type="component" value="Chromosome"/>
</dbReference>
<keyword evidence="4" id="KW-1185">Reference proteome</keyword>
<dbReference type="Gene3D" id="3.30.70.940">
    <property type="entry name" value="NusG, N-terminal domain"/>
    <property type="match status" value="1"/>
</dbReference>
<dbReference type="RefSeq" id="WP_064516745.1">
    <property type="nucleotide sequence ID" value="NZ_CP010029.1"/>
</dbReference>
<dbReference type="InterPro" id="IPR036735">
    <property type="entry name" value="NGN_dom_sf"/>
</dbReference>
<keyword evidence="1" id="KW-0804">Transcription</keyword>
<dbReference type="Pfam" id="PF02357">
    <property type="entry name" value="NusG"/>
    <property type="match status" value="1"/>
</dbReference>
<dbReference type="CDD" id="cd09894">
    <property type="entry name" value="NGN_SP_AnfA1"/>
    <property type="match status" value="1"/>
</dbReference>
<dbReference type="EMBL" id="CP010029">
    <property type="protein sequence ID" value="ANI31136.1"/>
    <property type="molecule type" value="Genomic_DNA"/>
</dbReference>
<protein>
    <recommendedName>
        <fullName evidence="2">NusG-like N-terminal domain-containing protein</fullName>
    </recommendedName>
</protein>
<evidence type="ECO:0000313" key="4">
    <source>
        <dbReference type="Proteomes" id="UP000266744"/>
    </source>
</evidence>
<evidence type="ECO:0000313" key="3">
    <source>
        <dbReference type="EMBL" id="ANI31136.1"/>
    </source>
</evidence>
<evidence type="ECO:0000256" key="1">
    <source>
        <dbReference type="ARBA" id="ARBA00023163"/>
    </source>
</evidence>
<reference evidence="3 4" key="1">
    <citation type="journal article" date="2016" name="Toxins">
        <title>The Draft Genome Sequence of the Yersinia entomophaga Entomopathogenic Type Strain MH96T.</title>
        <authorList>
            <person name="Hurst M.R."/>
            <person name="Beattie A."/>
            <person name="Altermann E."/>
            <person name="Moraga R.M."/>
            <person name="Harper L.A."/>
            <person name="Calder J."/>
            <person name="Laugraud A."/>
        </authorList>
    </citation>
    <scope>NUCLEOTIDE SEQUENCE [LARGE SCALE GENOMIC DNA]</scope>
    <source>
        <strain evidence="3 4">MH96</strain>
    </source>
</reference>
<feature type="domain" description="NusG-like N-terminal" evidence="2">
    <location>
        <begin position="3"/>
        <end position="100"/>
    </location>
</feature>
<gene>
    <name evidence="3" type="ORF">PL78_15075</name>
</gene>
<organism evidence="3 4">
    <name type="scientific">Yersinia entomophaga</name>
    <dbReference type="NCBI Taxonomy" id="935293"/>
    <lineage>
        <taxon>Bacteria</taxon>
        <taxon>Pseudomonadati</taxon>
        <taxon>Pseudomonadota</taxon>
        <taxon>Gammaproteobacteria</taxon>
        <taxon>Enterobacterales</taxon>
        <taxon>Yersiniaceae</taxon>
        <taxon>Yersinia</taxon>
    </lineage>
</organism>
<dbReference type="SUPFAM" id="SSF82679">
    <property type="entry name" value="N-utilization substance G protein NusG, N-terminal domain"/>
    <property type="match status" value="1"/>
</dbReference>